<keyword evidence="3" id="KW-0963">Cytoplasm</keyword>
<dbReference type="SUPFAM" id="SSF46689">
    <property type="entry name" value="Homeodomain-like"/>
    <property type="match status" value="1"/>
</dbReference>
<evidence type="ECO:0000256" key="7">
    <source>
        <dbReference type="ARBA" id="ARBA00023125"/>
    </source>
</evidence>
<dbReference type="InterPro" id="IPR018062">
    <property type="entry name" value="HTH_AraC-typ_CS"/>
</dbReference>
<evidence type="ECO:0000256" key="4">
    <source>
        <dbReference type="ARBA" id="ARBA00022553"/>
    </source>
</evidence>
<comment type="subcellular location">
    <subcellularLocation>
        <location evidence="1">Cytoplasm</location>
    </subcellularLocation>
</comment>
<feature type="domain" description="HTH araC/xylS-type" evidence="11">
    <location>
        <begin position="152"/>
        <end position="251"/>
    </location>
</feature>
<dbReference type="SMART" id="SM00342">
    <property type="entry name" value="HTH_ARAC"/>
    <property type="match status" value="1"/>
</dbReference>
<dbReference type="PANTHER" id="PTHR42713:SF3">
    <property type="entry name" value="TRANSCRIPTIONAL REGULATORY PROTEIN HPTR"/>
    <property type="match status" value="1"/>
</dbReference>
<dbReference type="AlphaFoldDB" id="A0A7M2RL25"/>
<dbReference type="InterPro" id="IPR011006">
    <property type="entry name" value="CheY-like_superfamily"/>
</dbReference>
<organism evidence="13 14">
    <name type="scientific">Blautia liquoris</name>
    <dbReference type="NCBI Taxonomy" id="2779518"/>
    <lineage>
        <taxon>Bacteria</taxon>
        <taxon>Bacillati</taxon>
        <taxon>Bacillota</taxon>
        <taxon>Clostridia</taxon>
        <taxon>Lachnospirales</taxon>
        <taxon>Lachnospiraceae</taxon>
        <taxon>Blautia</taxon>
    </lineage>
</organism>
<gene>
    <name evidence="13" type="ORF">INP51_04725</name>
</gene>
<evidence type="ECO:0000256" key="1">
    <source>
        <dbReference type="ARBA" id="ARBA00004496"/>
    </source>
</evidence>
<dbReference type="GO" id="GO:0043565">
    <property type="term" value="F:sequence-specific DNA binding"/>
    <property type="evidence" value="ECO:0007669"/>
    <property type="project" value="InterPro"/>
</dbReference>
<feature type="domain" description="Response regulatory" evidence="12">
    <location>
        <begin position="7"/>
        <end position="124"/>
    </location>
</feature>
<evidence type="ECO:0000313" key="14">
    <source>
        <dbReference type="Proteomes" id="UP000593601"/>
    </source>
</evidence>
<evidence type="ECO:0000256" key="6">
    <source>
        <dbReference type="ARBA" id="ARBA00023015"/>
    </source>
</evidence>
<dbReference type="GO" id="GO:0005737">
    <property type="term" value="C:cytoplasm"/>
    <property type="evidence" value="ECO:0007669"/>
    <property type="project" value="UniProtKB-SubCell"/>
</dbReference>
<evidence type="ECO:0000256" key="10">
    <source>
        <dbReference type="PROSITE-ProRule" id="PRU00169"/>
    </source>
</evidence>
<dbReference type="InterPro" id="IPR009057">
    <property type="entry name" value="Homeodomain-like_sf"/>
</dbReference>
<dbReference type="CDD" id="cd17536">
    <property type="entry name" value="REC_YesN-like"/>
    <property type="match status" value="1"/>
</dbReference>
<keyword evidence="8" id="KW-0804">Transcription</keyword>
<evidence type="ECO:0000259" key="12">
    <source>
        <dbReference type="PROSITE" id="PS50110"/>
    </source>
</evidence>
<evidence type="ECO:0000256" key="9">
    <source>
        <dbReference type="ARBA" id="ARBA00024867"/>
    </source>
</evidence>
<dbReference type="PANTHER" id="PTHR42713">
    <property type="entry name" value="HISTIDINE KINASE-RELATED"/>
    <property type="match status" value="1"/>
</dbReference>
<protein>
    <recommendedName>
        <fullName evidence="2">Stage 0 sporulation protein A homolog</fullName>
    </recommendedName>
</protein>
<keyword evidence="4 10" id="KW-0597">Phosphoprotein</keyword>
<dbReference type="Gene3D" id="3.40.50.2300">
    <property type="match status" value="1"/>
</dbReference>
<evidence type="ECO:0000259" key="11">
    <source>
        <dbReference type="PROSITE" id="PS01124"/>
    </source>
</evidence>
<evidence type="ECO:0000256" key="3">
    <source>
        <dbReference type="ARBA" id="ARBA00022490"/>
    </source>
</evidence>
<keyword evidence="14" id="KW-1185">Reference proteome</keyword>
<dbReference type="EMBL" id="CP063304">
    <property type="protein sequence ID" value="QOV20257.1"/>
    <property type="molecule type" value="Genomic_DNA"/>
</dbReference>
<keyword evidence="7" id="KW-0238">DNA-binding</keyword>
<evidence type="ECO:0000256" key="8">
    <source>
        <dbReference type="ARBA" id="ARBA00023163"/>
    </source>
</evidence>
<dbReference type="GO" id="GO:0003700">
    <property type="term" value="F:DNA-binding transcription factor activity"/>
    <property type="evidence" value="ECO:0007669"/>
    <property type="project" value="InterPro"/>
</dbReference>
<reference evidence="13 14" key="1">
    <citation type="submission" date="2020-10" db="EMBL/GenBank/DDBJ databases">
        <title>Blautia liquoris sp.nov., isolated from the mud in a fermentation cellar used for the production of Chinese strong-flavoured liquor.</title>
        <authorList>
            <person name="Lu L."/>
        </authorList>
    </citation>
    <scope>NUCLEOTIDE SEQUENCE [LARGE SCALE GENOMIC DNA]</scope>
    <source>
        <strain evidence="13 14">LZLJ-3</strain>
    </source>
</reference>
<dbReference type="PRINTS" id="PR00032">
    <property type="entry name" value="HTHARAC"/>
</dbReference>
<dbReference type="InterPro" id="IPR051552">
    <property type="entry name" value="HptR"/>
</dbReference>
<dbReference type="KEGG" id="bliq:INP51_04725"/>
<keyword evidence="6" id="KW-0805">Transcription regulation</keyword>
<sequence length="255" mass="29224">MYSSQYTVIIAEDEELLLTNLVSKINNLGTDFIVTGQSQTGIQAYDLVKELQPDLLITDIRMPIMDGLTLIKNVKEYYPMTQFIITSGFSDFDYAKSAISLGVSEYLLKPIDSDELKKALSKVEDYFSSEENNYIASFSQASSRSTPDEIAEMVRDYIVKNYASEINLNLMAKSLHYSSSYLTKIFCSRYQCTPSKYLINLRIQKARSLLSHHPEYTIRQVGESVGYTDQGYFSRIFKRQTGVSPFEYREMQIHP</sequence>
<dbReference type="PROSITE" id="PS50110">
    <property type="entry name" value="RESPONSE_REGULATORY"/>
    <property type="match status" value="1"/>
</dbReference>
<accession>A0A7M2RL25</accession>
<evidence type="ECO:0000313" key="13">
    <source>
        <dbReference type="EMBL" id="QOV20257.1"/>
    </source>
</evidence>
<comment type="function">
    <text evidence="9">May play the central regulatory role in sporulation. It may be an element of the effector pathway responsible for the activation of sporulation genes in response to nutritional stress. Spo0A may act in concert with spo0H (a sigma factor) to control the expression of some genes that are critical to the sporulation process.</text>
</comment>
<proteinExistence type="predicted"/>
<dbReference type="PROSITE" id="PS01124">
    <property type="entry name" value="HTH_ARAC_FAMILY_2"/>
    <property type="match status" value="1"/>
</dbReference>
<dbReference type="SUPFAM" id="SSF52172">
    <property type="entry name" value="CheY-like"/>
    <property type="match status" value="1"/>
</dbReference>
<dbReference type="Pfam" id="PF12833">
    <property type="entry name" value="HTH_18"/>
    <property type="match status" value="1"/>
</dbReference>
<evidence type="ECO:0000256" key="5">
    <source>
        <dbReference type="ARBA" id="ARBA00023012"/>
    </source>
</evidence>
<feature type="modified residue" description="4-aspartylphosphate" evidence="10">
    <location>
        <position position="59"/>
    </location>
</feature>
<name>A0A7M2RL25_9FIRM</name>
<dbReference type="GO" id="GO:0000160">
    <property type="term" value="P:phosphorelay signal transduction system"/>
    <property type="evidence" value="ECO:0007669"/>
    <property type="project" value="UniProtKB-KW"/>
</dbReference>
<dbReference type="InterPro" id="IPR001789">
    <property type="entry name" value="Sig_transdc_resp-reg_receiver"/>
</dbReference>
<dbReference type="PROSITE" id="PS00041">
    <property type="entry name" value="HTH_ARAC_FAMILY_1"/>
    <property type="match status" value="1"/>
</dbReference>
<dbReference type="Proteomes" id="UP000593601">
    <property type="component" value="Chromosome"/>
</dbReference>
<keyword evidence="5" id="KW-0902">Two-component regulatory system</keyword>
<evidence type="ECO:0000256" key="2">
    <source>
        <dbReference type="ARBA" id="ARBA00018672"/>
    </source>
</evidence>
<dbReference type="RefSeq" id="WP_193736577.1">
    <property type="nucleotide sequence ID" value="NZ_CP063304.1"/>
</dbReference>
<dbReference type="InterPro" id="IPR018060">
    <property type="entry name" value="HTH_AraC"/>
</dbReference>
<dbReference type="Pfam" id="PF00072">
    <property type="entry name" value="Response_reg"/>
    <property type="match status" value="1"/>
</dbReference>
<dbReference type="Gene3D" id="1.10.10.60">
    <property type="entry name" value="Homeodomain-like"/>
    <property type="match status" value="2"/>
</dbReference>
<dbReference type="InterPro" id="IPR020449">
    <property type="entry name" value="Tscrpt_reg_AraC-type_HTH"/>
</dbReference>
<dbReference type="SMART" id="SM00448">
    <property type="entry name" value="REC"/>
    <property type="match status" value="1"/>
</dbReference>